<evidence type="ECO:0000313" key="8">
    <source>
        <dbReference type="EMBL" id="MDI5968332.1"/>
    </source>
</evidence>
<dbReference type="InterPro" id="IPR004372">
    <property type="entry name" value="Ac/propionate_kinase"/>
</dbReference>
<feature type="site" description="Transition state stabilizer" evidence="6">
    <location>
        <position position="169"/>
    </location>
</feature>
<feature type="active site" description="Proton donor/acceptor" evidence="6">
    <location>
        <position position="137"/>
    </location>
</feature>
<proteinExistence type="inferred from homology"/>
<keyword evidence="2 6" id="KW-0808">Transferase</keyword>
<comment type="subcellular location">
    <subcellularLocation>
        <location evidence="6">Cytoplasm</location>
    </subcellularLocation>
</comment>
<comment type="similarity">
    <text evidence="1 6 7">Belongs to the acetokinase family.</text>
</comment>
<comment type="subunit">
    <text evidence="6">Homodimer.</text>
</comment>
<evidence type="ECO:0000256" key="3">
    <source>
        <dbReference type="ARBA" id="ARBA00022741"/>
    </source>
</evidence>
<organism evidence="8">
    <name type="scientific">Streptantibioticus silvisoli</name>
    <dbReference type="NCBI Taxonomy" id="2705255"/>
    <lineage>
        <taxon>Bacteria</taxon>
        <taxon>Bacillati</taxon>
        <taxon>Actinomycetota</taxon>
        <taxon>Actinomycetes</taxon>
        <taxon>Kitasatosporales</taxon>
        <taxon>Streptomycetaceae</taxon>
        <taxon>Streptantibioticus</taxon>
    </lineage>
</organism>
<feature type="binding site" evidence="6">
    <location>
        <position position="373"/>
    </location>
    <ligand>
        <name>Mg(2+)</name>
        <dbReference type="ChEBI" id="CHEBI:18420"/>
    </ligand>
</feature>
<dbReference type="NCBIfam" id="TIGR00016">
    <property type="entry name" value="ackA"/>
    <property type="match status" value="1"/>
</dbReference>
<sequence>MTGTTPAADHVLVLNAGSSTLKYQLVDMADGSRPARGVVERIGADGGPADHTRALHEVADRLAADGHGLDSPRLAAIGHRVVHGGTTYTAATLVTDEVEAGIEALAPLAPLHNPVNLRQIRVAREVRPDLPQVAVFDTAFHATLPQAAARYAIDRGVADRYGVRRYGFHGTSHSYVSRATARLLGRAVEEVNVIVLHLGNGASASAVRGGVCVETSMGLTPLEGLVMGSRSGDLDPAVPLHLARVAGMSTDEIDLLLNNRGGLLGLCGDNDMREVVRRSAAGDPDARLAFDVYVHRLRKYVGGYLAVLGETHAIAFTAGVGENSAEVREAALRGLGRLGVELDPVRNAVRSAGARVVSADGSPTAVAVVPTDEEWEIASQTWQLVRG</sequence>
<dbReference type="InterPro" id="IPR023865">
    <property type="entry name" value="Aliphatic_acid_kinase_CS"/>
</dbReference>
<feature type="binding site" evidence="6">
    <location>
        <position position="15"/>
    </location>
    <ligand>
        <name>Mg(2+)</name>
        <dbReference type="ChEBI" id="CHEBI:18420"/>
    </ligand>
</feature>
<reference evidence="8" key="1">
    <citation type="submission" date="2023-05" db="EMBL/GenBank/DDBJ databases">
        <title>Streptantibioticus silvisoli sp. nov., acidotolerant actinomycetes 1 from pine litter.</title>
        <authorList>
            <person name="Swiecimska M."/>
            <person name="Golinska P."/>
            <person name="Sangal V."/>
            <person name="Wachnowicz B."/>
            <person name="Goodfellow M."/>
        </authorList>
    </citation>
    <scope>NUCLEOTIDE SEQUENCE</scope>
    <source>
        <strain evidence="8">SL13</strain>
    </source>
</reference>
<keyword evidence="6" id="KW-0460">Magnesium</keyword>
<dbReference type="PIRSF" id="PIRSF000722">
    <property type="entry name" value="Acetate_prop_kin"/>
    <property type="match status" value="1"/>
</dbReference>
<dbReference type="PROSITE" id="PS01075">
    <property type="entry name" value="ACETATE_KINASE_1"/>
    <property type="match status" value="1"/>
</dbReference>
<dbReference type="EC" id="2.7.2.1" evidence="6"/>
<evidence type="ECO:0000256" key="7">
    <source>
        <dbReference type="RuleBase" id="RU003835"/>
    </source>
</evidence>
<keyword evidence="6" id="KW-0479">Metal-binding</keyword>
<gene>
    <name evidence="6" type="primary">ackA</name>
    <name evidence="8" type="ORF">POF50_003035</name>
</gene>
<comment type="pathway">
    <text evidence="6">Metabolic intermediate biosynthesis; acetyl-CoA biosynthesis; acetyl-CoA from acetate: step 1/2.</text>
</comment>
<comment type="catalytic activity">
    <reaction evidence="6">
        <text>acetate + ATP = acetyl phosphate + ADP</text>
        <dbReference type="Rhea" id="RHEA:11352"/>
        <dbReference type="ChEBI" id="CHEBI:22191"/>
        <dbReference type="ChEBI" id="CHEBI:30089"/>
        <dbReference type="ChEBI" id="CHEBI:30616"/>
        <dbReference type="ChEBI" id="CHEBI:456216"/>
        <dbReference type="EC" id="2.7.2.1"/>
    </reaction>
</comment>
<dbReference type="Pfam" id="PF00871">
    <property type="entry name" value="Acetate_kinase"/>
    <property type="match status" value="1"/>
</dbReference>
<feature type="binding site" evidence="6">
    <location>
        <begin position="197"/>
        <end position="201"/>
    </location>
    <ligand>
        <name>ATP</name>
        <dbReference type="ChEBI" id="CHEBI:30616"/>
    </ligand>
</feature>
<dbReference type="InterPro" id="IPR043129">
    <property type="entry name" value="ATPase_NBD"/>
</dbReference>
<feature type="binding site" evidence="6">
    <location>
        <begin position="319"/>
        <end position="323"/>
    </location>
    <ligand>
        <name>ATP</name>
        <dbReference type="ChEBI" id="CHEBI:30616"/>
    </ligand>
</feature>
<dbReference type="InterPro" id="IPR000890">
    <property type="entry name" value="Aliphatic_acid_kin_short-chain"/>
</dbReference>
<dbReference type="SUPFAM" id="SSF53067">
    <property type="entry name" value="Actin-like ATPase domain"/>
    <property type="match status" value="2"/>
</dbReference>
<comment type="function">
    <text evidence="6">Catalyzes the formation of acetyl phosphate from acetate and ATP. Can also catalyze the reverse reaction.</text>
</comment>
<dbReference type="EMBL" id="JABXJJ020000003">
    <property type="protein sequence ID" value="MDI5968332.1"/>
    <property type="molecule type" value="Genomic_DNA"/>
</dbReference>
<dbReference type="PANTHER" id="PTHR21060:SF15">
    <property type="entry name" value="ACETATE KINASE-RELATED"/>
    <property type="match status" value="1"/>
</dbReference>
<feature type="site" description="Transition state stabilizer" evidence="6">
    <location>
        <position position="230"/>
    </location>
</feature>
<keyword evidence="4 6" id="KW-0418">Kinase</keyword>
<evidence type="ECO:0000256" key="6">
    <source>
        <dbReference type="HAMAP-Rule" id="MF_00020"/>
    </source>
</evidence>
<dbReference type="PRINTS" id="PR00471">
    <property type="entry name" value="ACETATEKNASE"/>
</dbReference>
<dbReference type="GO" id="GO:0000287">
    <property type="term" value="F:magnesium ion binding"/>
    <property type="evidence" value="ECO:0007669"/>
    <property type="project" value="UniProtKB-UniRule"/>
</dbReference>
<keyword evidence="3 6" id="KW-0547">Nucleotide-binding</keyword>
<accession>A0AA90H577</accession>
<dbReference type="GO" id="GO:0006083">
    <property type="term" value="P:acetate metabolic process"/>
    <property type="evidence" value="ECO:0007669"/>
    <property type="project" value="TreeGrafter"/>
</dbReference>
<dbReference type="CDD" id="cd24010">
    <property type="entry name" value="ASKHA_NBD_AcK_PK"/>
    <property type="match status" value="1"/>
</dbReference>
<dbReference type="GO" id="GO:0005524">
    <property type="term" value="F:ATP binding"/>
    <property type="evidence" value="ECO:0007669"/>
    <property type="project" value="UniProtKB-KW"/>
</dbReference>
<comment type="cofactor">
    <cofactor evidence="6">
        <name>Mg(2+)</name>
        <dbReference type="ChEBI" id="CHEBI:18420"/>
    </cofactor>
    <cofactor evidence="6">
        <name>Mn(2+)</name>
        <dbReference type="ChEBI" id="CHEBI:29035"/>
    </cofactor>
    <text evidence="6">Mg(2+). Can also accept Mn(2+).</text>
</comment>
<name>A0AA90H577_9ACTN</name>
<dbReference type="GO" id="GO:0008776">
    <property type="term" value="F:acetate kinase activity"/>
    <property type="evidence" value="ECO:0007669"/>
    <property type="project" value="UniProtKB-UniRule"/>
</dbReference>
<feature type="binding site" evidence="6">
    <location>
        <position position="22"/>
    </location>
    <ligand>
        <name>ATP</name>
        <dbReference type="ChEBI" id="CHEBI:30616"/>
    </ligand>
</feature>
<dbReference type="PANTHER" id="PTHR21060">
    <property type="entry name" value="ACETATE KINASE"/>
    <property type="match status" value="1"/>
</dbReference>
<dbReference type="PROSITE" id="PS01076">
    <property type="entry name" value="ACETATE_KINASE_2"/>
    <property type="match status" value="1"/>
</dbReference>
<dbReference type="Gene3D" id="3.30.420.40">
    <property type="match status" value="2"/>
</dbReference>
<keyword evidence="5 6" id="KW-0067">ATP-binding</keyword>
<feature type="binding site" evidence="6">
    <location>
        <position position="80"/>
    </location>
    <ligand>
        <name>substrate</name>
    </ligand>
</feature>
<dbReference type="HAMAP" id="MF_00020">
    <property type="entry name" value="Acetate_kinase"/>
    <property type="match status" value="1"/>
</dbReference>
<protein>
    <recommendedName>
        <fullName evidence="6">Acetate kinase</fullName>
        <ecNumber evidence="6">2.7.2.1</ecNumber>
    </recommendedName>
    <alternativeName>
        <fullName evidence="6">Acetokinase</fullName>
    </alternativeName>
</protein>
<dbReference type="GO" id="GO:0005737">
    <property type="term" value="C:cytoplasm"/>
    <property type="evidence" value="ECO:0007669"/>
    <property type="project" value="UniProtKB-SubCell"/>
</dbReference>
<comment type="caution">
    <text evidence="8">The sequence shown here is derived from an EMBL/GenBank/DDBJ whole genome shotgun (WGS) entry which is preliminary data.</text>
</comment>
<dbReference type="GO" id="GO:0006085">
    <property type="term" value="P:acetyl-CoA biosynthetic process"/>
    <property type="evidence" value="ECO:0007669"/>
    <property type="project" value="UniProtKB-UniRule"/>
</dbReference>
<feature type="binding site" evidence="6">
    <location>
        <begin position="271"/>
        <end position="273"/>
    </location>
    <ligand>
        <name>ATP</name>
        <dbReference type="ChEBI" id="CHEBI:30616"/>
    </ligand>
</feature>
<evidence type="ECO:0000256" key="1">
    <source>
        <dbReference type="ARBA" id="ARBA00008748"/>
    </source>
</evidence>
<evidence type="ECO:0000256" key="2">
    <source>
        <dbReference type="ARBA" id="ARBA00022679"/>
    </source>
</evidence>
<evidence type="ECO:0000256" key="4">
    <source>
        <dbReference type="ARBA" id="ARBA00022777"/>
    </source>
</evidence>
<dbReference type="RefSeq" id="WP_271312779.1">
    <property type="nucleotide sequence ID" value="NZ_JABXJJ020000003.1"/>
</dbReference>
<dbReference type="AlphaFoldDB" id="A0AA90H577"/>
<evidence type="ECO:0000256" key="5">
    <source>
        <dbReference type="ARBA" id="ARBA00022840"/>
    </source>
</evidence>
<keyword evidence="6" id="KW-0963">Cytoplasm</keyword>